<accession>A0ABX0A300</accession>
<comment type="similarity">
    <text evidence="1">Belongs to the glycosyltransferase 2 family.</text>
</comment>
<gene>
    <name evidence="6" type="ORF">GWC95_17820</name>
</gene>
<dbReference type="PANTHER" id="PTHR43630:SF1">
    <property type="entry name" value="POLY-BETA-1,6-N-ACETYL-D-GLUCOSAMINE SYNTHASE"/>
    <property type="match status" value="1"/>
</dbReference>
<sequence length="381" mass="43951">MYWIVVLITSILLLAYCLLILLYRQWFLRLPLFQKEADDPVTKFSIIIPARNEEHNIAQCLNNVLGQNYPARLYEVIVINDHSTDRTEEIIRSYQQTHTNLRLLNLADHIDGRKLNAYKKKAIEFAIAQSNGNWIVTTDADCTMGTQWLNRFDAFIRQNDPVFIAAPVMFTSDGSFLQNFQLLDFISLQGITAAAVSAGYHTMCNGANIAYRKDVFYEAGQFRGIDDVASGDDMLLMYKIKQKYPARMGYLFARESVVLTEPMKDWKSFLNQRIRWASKTGSYQDKGIFWTLALVYGVNFLLLVLLAWSPFVEKGFNNWLLLLLAKTLIELGFMIPVAKFYRQTGVLAWFPVMQVFHMLYTVVAGWLGKFGTYQWKGRTVR</sequence>
<evidence type="ECO:0000313" key="7">
    <source>
        <dbReference type="Proteomes" id="UP000753802"/>
    </source>
</evidence>
<evidence type="ECO:0000256" key="3">
    <source>
        <dbReference type="ARBA" id="ARBA00022679"/>
    </source>
</evidence>
<feature type="transmembrane region" description="Helical" evidence="4">
    <location>
        <begin position="6"/>
        <end position="23"/>
    </location>
</feature>
<evidence type="ECO:0000259" key="5">
    <source>
        <dbReference type="Pfam" id="PF00535"/>
    </source>
</evidence>
<keyword evidence="7" id="KW-1185">Reference proteome</keyword>
<comment type="caution">
    <text evidence="6">The sequence shown here is derived from an EMBL/GenBank/DDBJ whole genome shotgun (WGS) entry which is preliminary data.</text>
</comment>
<feature type="transmembrane region" description="Helical" evidence="4">
    <location>
        <begin position="288"/>
        <end position="308"/>
    </location>
</feature>
<dbReference type="RefSeq" id="WP_161820057.1">
    <property type="nucleotide sequence ID" value="NZ_JAACJS010000015.1"/>
</dbReference>
<keyword evidence="3" id="KW-0808">Transferase</keyword>
<dbReference type="EMBL" id="JAACJS010000015">
    <property type="protein sequence ID" value="NCI51788.1"/>
    <property type="molecule type" value="Genomic_DNA"/>
</dbReference>
<feature type="transmembrane region" description="Helical" evidence="4">
    <location>
        <begin position="320"/>
        <end position="338"/>
    </location>
</feature>
<dbReference type="Proteomes" id="UP000753802">
    <property type="component" value="Unassembled WGS sequence"/>
</dbReference>
<feature type="domain" description="Glycosyltransferase 2-like" evidence="5">
    <location>
        <begin position="45"/>
        <end position="217"/>
    </location>
</feature>
<reference evidence="6 7" key="1">
    <citation type="submission" date="2020-01" db="EMBL/GenBank/DDBJ databases">
        <title>Genome analysis.</title>
        <authorList>
            <person name="Wu S."/>
            <person name="Wang G."/>
        </authorList>
    </citation>
    <scope>NUCLEOTIDE SEQUENCE [LARGE SCALE GENOMIC DNA]</scope>
    <source>
        <strain evidence="6 7">SYL130</strain>
    </source>
</reference>
<name>A0ABX0A300_9BACT</name>
<keyword evidence="4" id="KW-1133">Transmembrane helix</keyword>
<evidence type="ECO:0000256" key="1">
    <source>
        <dbReference type="ARBA" id="ARBA00006739"/>
    </source>
</evidence>
<evidence type="ECO:0000256" key="2">
    <source>
        <dbReference type="ARBA" id="ARBA00022676"/>
    </source>
</evidence>
<keyword evidence="2" id="KW-0328">Glycosyltransferase</keyword>
<dbReference type="Gene3D" id="3.90.550.10">
    <property type="entry name" value="Spore Coat Polysaccharide Biosynthesis Protein SpsA, Chain A"/>
    <property type="match status" value="1"/>
</dbReference>
<proteinExistence type="inferred from homology"/>
<keyword evidence="4" id="KW-0472">Membrane</keyword>
<dbReference type="SUPFAM" id="SSF53448">
    <property type="entry name" value="Nucleotide-diphospho-sugar transferases"/>
    <property type="match status" value="1"/>
</dbReference>
<feature type="transmembrane region" description="Helical" evidence="4">
    <location>
        <begin position="345"/>
        <end position="367"/>
    </location>
</feature>
<dbReference type="InterPro" id="IPR001173">
    <property type="entry name" value="Glyco_trans_2-like"/>
</dbReference>
<dbReference type="PANTHER" id="PTHR43630">
    <property type="entry name" value="POLY-BETA-1,6-N-ACETYL-D-GLUCOSAMINE SYNTHASE"/>
    <property type="match status" value="1"/>
</dbReference>
<evidence type="ECO:0000313" key="6">
    <source>
        <dbReference type="EMBL" id="NCI51788.1"/>
    </source>
</evidence>
<dbReference type="Pfam" id="PF00535">
    <property type="entry name" value="Glycos_transf_2"/>
    <property type="match status" value="1"/>
</dbReference>
<protein>
    <submittedName>
        <fullName evidence="6">Glycosyltransferase</fullName>
    </submittedName>
</protein>
<organism evidence="6 7">
    <name type="scientific">Sediminibacterium roseum</name>
    <dbReference type="NCBI Taxonomy" id="1978412"/>
    <lineage>
        <taxon>Bacteria</taxon>
        <taxon>Pseudomonadati</taxon>
        <taxon>Bacteroidota</taxon>
        <taxon>Chitinophagia</taxon>
        <taxon>Chitinophagales</taxon>
        <taxon>Chitinophagaceae</taxon>
        <taxon>Sediminibacterium</taxon>
    </lineage>
</organism>
<evidence type="ECO:0000256" key="4">
    <source>
        <dbReference type="SAM" id="Phobius"/>
    </source>
</evidence>
<dbReference type="InterPro" id="IPR029044">
    <property type="entry name" value="Nucleotide-diphossugar_trans"/>
</dbReference>
<keyword evidence="4" id="KW-0812">Transmembrane</keyword>